<evidence type="ECO:0000256" key="2">
    <source>
        <dbReference type="SAM" id="MobiDB-lite"/>
    </source>
</evidence>
<gene>
    <name evidence="4" type="ORF">ACFPK8_11475</name>
</gene>
<proteinExistence type="inferred from homology"/>
<feature type="region of interest" description="Disordered" evidence="2">
    <location>
        <begin position="481"/>
        <end position="566"/>
    </location>
</feature>
<dbReference type="SMART" id="SM00507">
    <property type="entry name" value="HNHc"/>
    <property type="match status" value="1"/>
</dbReference>
<protein>
    <submittedName>
        <fullName evidence="4">DUF222 domain-containing protein</fullName>
    </submittedName>
</protein>
<dbReference type="RefSeq" id="WP_193116968.1">
    <property type="nucleotide sequence ID" value="NZ_BAAAIR010000043.1"/>
</dbReference>
<feature type="compositionally biased region" description="Low complexity" evidence="2">
    <location>
        <begin position="548"/>
        <end position="560"/>
    </location>
</feature>
<feature type="compositionally biased region" description="Basic and acidic residues" evidence="2">
    <location>
        <begin position="117"/>
        <end position="126"/>
    </location>
</feature>
<feature type="domain" description="HNH nuclease" evidence="3">
    <location>
        <begin position="424"/>
        <end position="474"/>
    </location>
</feature>
<reference evidence="5" key="1">
    <citation type="journal article" date="2019" name="Int. J. Syst. Evol. Microbiol.">
        <title>The Global Catalogue of Microorganisms (GCM) 10K type strain sequencing project: providing services to taxonomists for standard genome sequencing and annotation.</title>
        <authorList>
            <consortium name="The Broad Institute Genomics Platform"/>
            <consortium name="The Broad Institute Genome Sequencing Center for Infectious Disease"/>
            <person name="Wu L."/>
            <person name="Ma J."/>
        </authorList>
    </citation>
    <scope>NUCLEOTIDE SEQUENCE [LARGE SCALE GENOMIC DNA]</scope>
    <source>
        <strain evidence="5">CGMCC 1.16455</strain>
    </source>
</reference>
<dbReference type="Gene3D" id="1.10.30.50">
    <property type="match status" value="1"/>
</dbReference>
<feature type="compositionally biased region" description="Polar residues" evidence="2">
    <location>
        <begin position="481"/>
        <end position="508"/>
    </location>
</feature>
<dbReference type="EMBL" id="JBHSLN010000024">
    <property type="protein sequence ID" value="MFC5298133.1"/>
    <property type="molecule type" value="Genomic_DNA"/>
</dbReference>
<dbReference type="Proteomes" id="UP001595937">
    <property type="component" value="Unassembled WGS sequence"/>
</dbReference>
<feature type="region of interest" description="Disordered" evidence="2">
    <location>
        <begin position="353"/>
        <end position="373"/>
    </location>
</feature>
<dbReference type="CDD" id="cd00085">
    <property type="entry name" value="HNHc"/>
    <property type="match status" value="1"/>
</dbReference>
<evidence type="ECO:0000313" key="5">
    <source>
        <dbReference type="Proteomes" id="UP001595937"/>
    </source>
</evidence>
<evidence type="ECO:0000256" key="1">
    <source>
        <dbReference type="ARBA" id="ARBA00023450"/>
    </source>
</evidence>
<dbReference type="InterPro" id="IPR003870">
    <property type="entry name" value="DUF222"/>
</dbReference>
<dbReference type="InterPro" id="IPR002711">
    <property type="entry name" value="HNH"/>
</dbReference>
<comment type="similarity">
    <text evidence="1">Belongs to the Rv1128c/1148c/1588c/1702c/1945/3466 family.</text>
</comment>
<dbReference type="Pfam" id="PF02720">
    <property type="entry name" value="DUF222"/>
    <property type="match status" value="1"/>
</dbReference>
<evidence type="ECO:0000313" key="4">
    <source>
        <dbReference type="EMBL" id="MFC5298133.1"/>
    </source>
</evidence>
<dbReference type="InterPro" id="IPR003615">
    <property type="entry name" value="HNH_nuc"/>
</dbReference>
<accession>A0ABW0FGN8</accession>
<sequence>MNDYAENTEAAEGDPAQQLLDALRAEGPTALAELLGDQGFLLVELATEPGGLFSPAPGSSGQYSAVIRRLQEQRSAMDALETRCMVALADALRDEDRAAAQADAAYELEAVEPEEDTDRRADRAAARDVSMSTRRSPDLASRTLASARRLVESMPTMLRALATGLLSESAVRAMAASVAPLAPAQREQVDALLGTRLAALDGCGTEEWKGAVAAAIAASDAEGESRRHEHARGTRSVTVRRGEHGMAVVSARLPALDAMKIRKRLSLEAERLRASGDRRGHQQIQADSFIASLLGAEDGMDRTDLDIGVIITDRALLHPGQGELAHVEGYGPVPVEALRHELSGPLRELAQDRAPAVPTGGPGTQNAAAGPTDLDPVAVETRGLDDAFGADAPAVRLALRRLYTHPTTGELVAVDSVAREFPRALARFIRWRDVTCRGPFCNAPIRHSDHIRPYAAGGHTCLDNGQGLCAFCNDKEQQTTSVELSTESPGHQVTWTSRGGTVRTTGPTALTGPRIEPPPELTSSSDTPPPQEEQAQRDVEGNLGEGSGPSSTDGTDYTDGTVDRPD</sequence>
<keyword evidence="5" id="KW-1185">Reference proteome</keyword>
<dbReference type="Pfam" id="PF01844">
    <property type="entry name" value="HNH"/>
    <property type="match status" value="1"/>
</dbReference>
<comment type="caution">
    <text evidence="4">The sequence shown here is derived from an EMBL/GenBank/DDBJ whole genome shotgun (WGS) entry which is preliminary data.</text>
</comment>
<feature type="region of interest" description="Disordered" evidence="2">
    <location>
        <begin position="111"/>
        <end position="140"/>
    </location>
</feature>
<evidence type="ECO:0000259" key="3">
    <source>
        <dbReference type="SMART" id="SM00507"/>
    </source>
</evidence>
<dbReference type="GeneID" id="303297941"/>
<name>A0ABW0FGN8_9MICO</name>
<organism evidence="4 5">
    <name type="scientific">Brachybacterium tyrofermentans</name>
    <dbReference type="NCBI Taxonomy" id="47848"/>
    <lineage>
        <taxon>Bacteria</taxon>
        <taxon>Bacillati</taxon>
        <taxon>Actinomycetota</taxon>
        <taxon>Actinomycetes</taxon>
        <taxon>Micrococcales</taxon>
        <taxon>Dermabacteraceae</taxon>
        <taxon>Brachybacterium</taxon>
    </lineage>
</organism>